<dbReference type="EC" id="3.4.19.12" evidence="3"/>
<feature type="compositionally biased region" description="Polar residues" evidence="8">
    <location>
        <begin position="297"/>
        <end position="306"/>
    </location>
</feature>
<dbReference type="GO" id="GO:0004843">
    <property type="term" value="F:cysteine-type deubiquitinase activity"/>
    <property type="evidence" value="ECO:0007669"/>
    <property type="project" value="UniProtKB-EC"/>
</dbReference>
<dbReference type="InterPro" id="IPR050164">
    <property type="entry name" value="Peptidase_C19"/>
</dbReference>
<sequence>MASQAKFSFLNSHGGPGSRQLHGFTGLDQSAPARSASLPTMNVSAGFSMKLGNHLGFNAYANLRGPFVARRDIPILPKNPRATEREIYKARVEEVWVMPERLRPETLPPAGQQKERRMGKRMVSENTNTLSHVDTLIWGSDIDKSDGLLKQCDSEIYRGAAGLNAKAERTPIYGYIPPVCYRTFGPVGSCFLSLSPRAPESRGTISPFDAVPALVERPRRCWPSCGRRKAPDCERNDAACRVTEKPGSMNSEASPEMGTPEWGADVGATEKGQACSKAGGGPPSPEGSKLGRGHRSWGQQSTTASSGLGCSKFAYERHCGARGKCWASAVPGFGSLGDQAEEVPEMEQYSKENLPPASEHEIEFIVPHAASFPSGEKVRSPPLMVRNFRFRILCFPSGTSSAGGTAVSAFVEADPPEGLDPRWIFQGVKYQVALVNWLDYRRTIVKSDTWSFSKDGIDRGWHDMVRTSELSQDTGWLGPRDSLCFRACVCVRQADSVQAGQDFNCRKETGYVGLMNHGATCYMNGLLQSLFHAGEFRRIVYSIECEKEEKEDAPMEKAGDTDAEGDVSLIQALQNVFYRLQTSEQAVNCKELMKSFGWDTTDAFTQHDAQELNRILCDRLEEQMKGTPMDGSIKRLFEGEMENYIECLDVDYTSKRRETFYDIQLNIKSEKGNDLQTIEESMKEFTADEMLDGDNLYEAEGYGKQRAKKGIRFVQFPPVLNLQLKRFHFDMERMDMVKLNSRFEFPRRLDLSQFAPGAGHYLLHSVVVHSGDVNSGHYYAYIRPNLDERWVKFDDDNVTPCSDFAAVEDNFGGSDPNAFNYFDRSPSELKSMQWPSRPRIHNAYILVYIREDCAEDVLRIPDPMQVNSRMVERCNAEVRLQEQRRREKLELQTKIRINLIFENDLCSMTGFWDHTSIPTGQSFKMNRDQFVKDLLSHAEEILQVNANHLALFALHLRSNPRQVRFEFMPHFKTLRTQIPPVTSPHYDSQDPCITVLCVAARGHNVGPPPLRWQNESAEPEELVRWDDQQVIMLVVKYFCIQRRKLVTLGCFYMPLNDPLISMVKSNWVTERLQRFLDSQEVAPLPPQLQSAGEDGTKLETAWECWEEYTERDIQRRSAKKSAKMERFMCGDIIVWQQSSPSAPPEVAGEESPMQPGQVAPTYPVNNVFDLLEHQLNSIEVQVTLVDRKQPLCIDGVVMNGHWGAYRPATAQVQEGVREEKPEDIALSKSPASFSTAVTKELQMDLRWTQSHVTGIIAQAFDLKSVMTPASTSSPDHETYLWLFQSPPSNGEEPISTSIHARSTLKDIQRYAPYVSPAGGKKPLNLHAVEMPYHAGADGLDSNLWAFGVRFFDSAVREVGSAICYVNPGSGTVEDLLRAAEPLIEPEWKISGPLRAMEVIDGMATLWRPTEPLRSLHCYGKYNVLYHAVRIEADPDTATMSPDDRLIEVYHCDRSSQQAFGQPLFLPAAPGEKAGTFKNRCKERLGVPENEFKTWRLVRTGQRAGRQHLKDDDPLDSESGLDNRICLEHVHPNPSYARTSRRKPLGTIGRPKNCTGTISSTRFIGIMMRFGRTEPGAIPDVTQTAAPGTERAEKGAAVRARVSEGSGSGSGSGGSGSAGNSWEQATSSSGGHSISYKALEVLQSIAASEESPSPKPSPKSPSAAALQFGRSTAEEVRPAADCDEDEEQAASASARVRFLFVSLRTTTSCWREGKGAFRVLRLRTHSFMVHVGGEALDFHGRGVSDLRCGGACEKSGVLTLRYYLVDFLPGRRDYIRIQDHSSENGDAREVGAGADCHVEFVRQGLGAATLGGRVLWDGLKKVLSFELVEVECTQLVDFQSPNRVTPNISHGWRNLALFELIAGMKQLLAACGGIPSLTEFVSKKMQHESQVLKEHPKLKEVKGKRPR</sequence>
<dbReference type="OrthoDB" id="289038at2759"/>
<feature type="compositionally biased region" description="Gly residues" evidence="8">
    <location>
        <begin position="1605"/>
        <end position="1616"/>
    </location>
</feature>
<dbReference type="InterPro" id="IPR001394">
    <property type="entry name" value="Peptidase_C19_UCH"/>
</dbReference>
<evidence type="ECO:0000256" key="6">
    <source>
        <dbReference type="ARBA" id="ARBA00022801"/>
    </source>
</evidence>
<reference evidence="11" key="1">
    <citation type="submission" date="2021-02" db="EMBL/GenBank/DDBJ databases">
        <authorList>
            <person name="Dougan E. K."/>
            <person name="Rhodes N."/>
            <person name="Thang M."/>
            <person name="Chan C."/>
        </authorList>
    </citation>
    <scope>NUCLEOTIDE SEQUENCE</scope>
</reference>
<keyword evidence="12" id="KW-1185">Reference proteome</keyword>
<feature type="region of interest" description="Disordered" evidence="8">
    <location>
        <begin position="244"/>
        <end position="306"/>
    </location>
</feature>
<dbReference type="PANTHER" id="PTHR24006">
    <property type="entry name" value="UBIQUITIN CARBOXYL-TERMINAL HYDROLASE"/>
    <property type="match status" value="1"/>
</dbReference>
<evidence type="ECO:0000256" key="3">
    <source>
        <dbReference type="ARBA" id="ARBA00012759"/>
    </source>
</evidence>
<dbReference type="PROSITE" id="PS50144">
    <property type="entry name" value="MATH"/>
    <property type="match status" value="1"/>
</dbReference>
<dbReference type="InterPro" id="IPR038765">
    <property type="entry name" value="Papain-like_cys_pep_sf"/>
</dbReference>
<protein>
    <recommendedName>
        <fullName evidence="3">ubiquitinyl hydrolase 1</fullName>
        <ecNumber evidence="3">3.4.19.12</ecNumber>
    </recommendedName>
</protein>
<evidence type="ECO:0000256" key="1">
    <source>
        <dbReference type="ARBA" id="ARBA00000707"/>
    </source>
</evidence>
<evidence type="ECO:0000313" key="11">
    <source>
        <dbReference type="EMBL" id="CAE7678224.1"/>
    </source>
</evidence>
<evidence type="ECO:0000256" key="8">
    <source>
        <dbReference type="SAM" id="MobiDB-lite"/>
    </source>
</evidence>
<feature type="domain" description="MATH" evidence="9">
    <location>
        <begin position="359"/>
        <end position="489"/>
    </location>
</feature>
<gene>
    <name evidence="11" type="primary">Usp7</name>
    <name evidence="11" type="ORF">SNEC2469_LOCUS19478</name>
</gene>
<dbReference type="Gene3D" id="2.60.210.10">
    <property type="entry name" value="Apoptosis, Tumor Necrosis Factor Receptor Associated Protein 2, Chain A"/>
    <property type="match status" value="1"/>
</dbReference>
<dbReference type="Pfam" id="PF14533">
    <property type="entry name" value="USP7_C2"/>
    <property type="match status" value="1"/>
</dbReference>
<dbReference type="Gene3D" id="3.90.70.10">
    <property type="entry name" value="Cysteine proteinases"/>
    <property type="match status" value="1"/>
</dbReference>
<comment type="similarity">
    <text evidence="2">Belongs to the peptidase C19 family.</text>
</comment>
<dbReference type="PROSITE" id="PS00973">
    <property type="entry name" value="USP_2"/>
    <property type="match status" value="1"/>
</dbReference>
<comment type="catalytic activity">
    <reaction evidence="1">
        <text>Thiol-dependent hydrolysis of ester, thioester, amide, peptide and isopeptide bonds formed by the C-terminal Gly of ubiquitin (a 76-residue protein attached to proteins as an intracellular targeting signal).</text>
        <dbReference type="EC" id="3.4.19.12"/>
    </reaction>
</comment>
<keyword evidence="5" id="KW-0833">Ubl conjugation pathway</keyword>
<dbReference type="InterPro" id="IPR002083">
    <property type="entry name" value="MATH/TRAF_dom"/>
</dbReference>
<evidence type="ECO:0000259" key="10">
    <source>
        <dbReference type="PROSITE" id="PS50235"/>
    </source>
</evidence>
<feature type="region of interest" description="Disordered" evidence="8">
    <location>
        <begin position="1573"/>
        <end position="1628"/>
    </location>
</feature>
<evidence type="ECO:0000256" key="4">
    <source>
        <dbReference type="ARBA" id="ARBA00022670"/>
    </source>
</evidence>
<dbReference type="GO" id="GO:0031647">
    <property type="term" value="P:regulation of protein stability"/>
    <property type="evidence" value="ECO:0007669"/>
    <property type="project" value="TreeGrafter"/>
</dbReference>
<dbReference type="GO" id="GO:0005829">
    <property type="term" value="C:cytosol"/>
    <property type="evidence" value="ECO:0007669"/>
    <property type="project" value="TreeGrafter"/>
</dbReference>
<keyword evidence="6" id="KW-0378">Hydrolase</keyword>
<feature type="region of interest" description="Disordered" evidence="8">
    <location>
        <begin position="1533"/>
        <end position="1553"/>
    </location>
</feature>
<accession>A0A812WDV3</accession>
<dbReference type="Proteomes" id="UP000601435">
    <property type="component" value="Unassembled WGS sequence"/>
</dbReference>
<dbReference type="SUPFAM" id="SSF54001">
    <property type="entry name" value="Cysteine proteinases"/>
    <property type="match status" value="1"/>
</dbReference>
<dbReference type="GO" id="GO:0005634">
    <property type="term" value="C:nucleus"/>
    <property type="evidence" value="ECO:0007669"/>
    <property type="project" value="TreeGrafter"/>
</dbReference>
<dbReference type="InterPro" id="IPR028889">
    <property type="entry name" value="USP"/>
</dbReference>
<feature type="region of interest" description="Disordered" evidence="8">
    <location>
        <begin position="1645"/>
        <end position="1676"/>
    </location>
</feature>
<dbReference type="Pfam" id="PF00443">
    <property type="entry name" value="UCH"/>
    <property type="match status" value="1"/>
</dbReference>
<dbReference type="PANTHER" id="PTHR24006:SF644">
    <property type="entry name" value="UBIQUITIN CARBOXYL-TERMINAL HYDROLASE 7"/>
    <property type="match status" value="1"/>
</dbReference>
<keyword evidence="4" id="KW-0645">Protease</keyword>
<dbReference type="GO" id="GO:0016579">
    <property type="term" value="P:protein deubiquitination"/>
    <property type="evidence" value="ECO:0007669"/>
    <property type="project" value="InterPro"/>
</dbReference>
<proteinExistence type="inferred from homology"/>
<comment type="caution">
    <text evidence="11">The sequence shown here is derived from an EMBL/GenBank/DDBJ whole genome shotgun (WGS) entry which is preliminary data.</text>
</comment>
<dbReference type="CDD" id="cd00121">
    <property type="entry name" value="MATH"/>
    <property type="match status" value="1"/>
</dbReference>
<dbReference type="GO" id="GO:0006508">
    <property type="term" value="P:proteolysis"/>
    <property type="evidence" value="ECO:0007669"/>
    <property type="project" value="UniProtKB-KW"/>
</dbReference>
<dbReference type="EMBL" id="CAJNJA010033363">
    <property type="protein sequence ID" value="CAE7678224.1"/>
    <property type="molecule type" value="Genomic_DNA"/>
</dbReference>
<name>A0A812WDV3_9DINO</name>
<dbReference type="SUPFAM" id="SSF49599">
    <property type="entry name" value="TRAF domain-like"/>
    <property type="match status" value="1"/>
</dbReference>
<evidence type="ECO:0000259" key="9">
    <source>
        <dbReference type="PROSITE" id="PS50144"/>
    </source>
</evidence>
<dbReference type="InterPro" id="IPR018200">
    <property type="entry name" value="USP_CS"/>
</dbReference>
<evidence type="ECO:0000256" key="5">
    <source>
        <dbReference type="ARBA" id="ARBA00022786"/>
    </source>
</evidence>
<organism evidence="11 12">
    <name type="scientific">Symbiodinium necroappetens</name>
    <dbReference type="NCBI Taxonomy" id="1628268"/>
    <lineage>
        <taxon>Eukaryota</taxon>
        <taxon>Sar</taxon>
        <taxon>Alveolata</taxon>
        <taxon>Dinophyceae</taxon>
        <taxon>Suessiales</taxon>
        <taxon>Symbiodiniaceae</taxon>
        <taxon>Symbiodinium</taxon>
    </lineage>
</organism>
<evidence type="ECO:0000256" key="2">
    <source>
        <dbReference type="ARBA" id="ARBA00009085"/>
    </source>
</evidence>
<evidence type="ECO:0000313" key="12">
    <source>
        <dbReference type="Proteomes" id="UP000601435"/>
    </source>
</evidence>
<dbReference type="InterPro" id="IPR029346">
    <property type="entry name" value="USP_C"/>
</dbReference>
<dbReference type="Pfam" id="PF22486">
    <property type="entry name" value="MATH_2"/>
    <property type="match status" value="1"/>
</dbReference>
<feature type="domain" description="USP" evidence="10">
    <location>
        <begin position="512"/>
        <end position="851"/>
    </location>
</feature>
<dbReference type="CDD" id="cd02659">
    <property type="entry name" value="peptidase_C19C"/>
    <property type="match status" value="1"/>
</dbReference>
<evidence type="ECO:0000256" key="7">
    <source>
        <dbReference type="ARBA" id="ARBA00022807"/>
    </source>
</evidence>
<dbReference type="InterPro" id="IPR008974">
    <property type="entry name" value="TRAF-like"/>
</dbReference>
<keyword evidence="7" id="KW-0788">Thiol protease</keyword>
<dbReference type="PROSITE" id="PS50235">
    <property type="entry name" value="USP_3"/>
    <property type="match status" value="1"/>
</dbReference>